<dbReference type="PANTHER" id="PTHR21716">
    <property type="entry name" value="TRANSMEMBRANE PROTEIN"/>
    <property type="match status" value="1"/>
</dbReference>
<feature type="transmembrane region" description="Helical" evidence="8">
    <location>
        <begin position="12"/>
        <end position="30"/>
    </location>
</feature>
<dbReference type="Proteomes" id="UP000225889">
    <property type="component" value="Unassembled WGS sequence"/>
</dbReference>
<dbReference type="RefSeq" id="WP_099391311.1">
    <property type="nucleotide sequence ID" value="NZ_PDYF01000007.1"/>
</dbReference>
<reference evidence="9 10" key="1">
    <citation type="submission" date="2017-10" db="EMBL/GenBank/DDBJ databases">
        <title>Resolving the taxonomy of Roseburia spp., Eubacterium rectale and Agathobacter spp. through phylogenomic analysis.</title>
        <authorList>
            <person name="Sheridan P.O."/>
            <person name="Walker A.W."/>
            <person name="Duncan S.H."/>
            <person name="Scott K.P."/>
            <person name="Toole P.W.O."/>
            <person name="Luis P."/>
            <person name="Flint H.J."/>
        </authorList>
    </citation>
    <scope>NUCLEOTIDE SEQUENCE [LARGE SCALE GENOMIC DNA]</scope>
    <source>
        <strain evidence="9 10">JK626</strain>
    </source>
</reference>
<dbReference type="Pfam" id="PF01594">
    <property type="entry name" value="AI-2E_transport"/>
    <property type="match status" value="1"/>
</dbReference>
<evidence type="ECO:0000256" key="3">
    <source>
        <dbReference type="ARBA" id="ARBA00022448"/>
    </source>
</evidence>
<gene>
    <name evidence="9" type="ORF">CSX01_02455</name>
</gene>
<protein>
    <submittedName>
        <fullName evidence="9">AI-2E family transporter</fullName>
    </submittedName>
</protein>
<keyword evidence="6 8" id="KW-1133">Transmembrane helix</keyword>
<dbReference type="InterPro" id="IPR002549">
    <property type="entry name" value="AI-2E-like"/>
</dbReference>
<feature type="transmembrane region" description="Helical" evidence="8">
    <location>
        <begin position="163"/>
        <end position="189"/>
    </location>
</feature>
<evidence type="ECO:0000256" key="2">
    <source>
        <dbReference type="ARBA" id="ARBA00009773"/>
    </source>
</evidence>
<sequence>MKKFRDRPWYSLAVSICIGVILFVVLIRIGSIFDGIATFIGFFSTVFLGAVIAYIINPLGKLYRDKLFCKLKKEGVKTALGNMLAFVTVIIFLVIFGLTVVPQMIESIKLFASNLDGYAAGLQKTLLAFGVSSNIIDLNEFVTSSSDLINTVTKLLSDNISTVLSATASLGKTLGTIFIAFLLSMYFLAEKDRLVKGGKRFLKALCKDKYDDVKYVIKKSDYILSRYIVFNILDAIVVGIVNAIFMAIVGLPYIGLVSMVVAVMNLIPTFGPIIGGAIGAFLLLLVKPWYAVVFIIFTLILQTVDGYILKPKLVGDSVGVSGLWVLIGVIVGGKMFGIVGILLCIPAVAILDMLYSDFLLPWLEKGSASEDSADGNN</sequence>
<feature type="transmembrane region" description="Helical" evidence="8">
    <location>
        <begin position="228"/>
        <end position="254"/>
    </location>
</feature>
<evidence type="ECO:0000313" key="9">
    <source>
        <dbReference type="EMBL" id="PHU36115.1"/>
    </source>
</evidence>
<evidence type="ECO:0000256" key="4">
    <source>
        <dbReference type="ARBA" id="ARBA00022475"/>
    </source>
</evidence>
<feature type="transmembrane region" description="Helical" evidence="8">
    <location>
        <begin position="36"/>
        <end position="57"/>
    </location>
</feature>
<evidence type="ECO:0000256" key="6">
    <source>
        <dbReference type="ARBA" id="ARBA00022989"/>
    </source>
</evidence>
<dbReference type="AlphaFoldDB" id="A0A2G3DZ05"/>
<keyword evidence="3" id="KW-0813">Transport</keyword>
<comment type="caution">
    <text evidence="9">The sequence shown here is derived from an EMBL/GenBank/DDBJ whole genome shotgun (WGS) entry which is preliminary data.</text>
</comment>
<accession>A0A2G3DZ05</accession>
<dbReference type="EMBL" id="PDYF01000007">
    <property type="protein sequence ID" value="PHU36115.1"/>
    <property type="molecule type" value="Genomic_DNA"/>
</dbReference>
<organism evidence="9 10">
    <name type="scientific">Pseudobutyrivibrio ruminis</name>
    <dbReference type="NCBI Taxonomy" id="46206"/>
    <lineage>
        <taxon>Bacteria</taxon>
        <taxon>Bacillati</taxon>
        <taxon>Bacillota</taxon>
        <taxon>Clostridia</taxon>
        <taxon>Lachnospirales</taxon>
        <taxon>Lachnospiraceae</taxon>
        <taxon>Pseudobutyrivibrio</taxon>
    </lineage>
</organism>
<reference evidence="9 10" key="2">
    <citation type="submission" date="2017-10" db="EMBL/GenBank/DDBJ databases">
        <authorList>
            <person name="Banno H."/>
            <person name="Chua N.-H."/>
        </authorList>
    </citation>
    <scope>NUCLEOTIDE SEQUENCE [LARGE SCALE GENOMIC DNA]</scope>
    <source>
        <strain evidence="9 10">JK626</strain>
    </source>
</reference>
<dbReference type="PANTHER" id="PTHR21716:SF53">
    <property type="entry name" value="PERMEASE PERM-RELATED"/>
    <property type="match status" value="1"/>
</dbReference>
<keyword evidence="7 8" id="KW-0472">Membrane</keyword>
<feature type="transmembrane region" description="Helical" evidence="8">
    <location>
        <begin position="78"/>
        <end position="101"/>
    </location>
</feature>
<proteinExistence type="inferred from homology"/>
<evidence type="ECO:0000256" key="1">
    <source>
        <dbReference type="ARBA" id="ARBA00004651"/>
    </source>
</evidence>
<evidence type="ECO:0000256" key="8">
    <source>
        <dbReference type="SAM" id="Phobius"/>
    </source>
</evidence>
<feature type="transmembrane region" description="Helical" evidence="8">
    <location>
        <begin position="321"/>
        <end position="351"/>
    </location>
</feature>
<keyword evidence="5 8" id="KW-0812">Transmembrane</keyword>
<evidence type="ECO:0000256" key="7">
    <source>
        <dbReference type="ARBA" id="ARBA00023136"/>
    </source>
</evidence>
<comment type="subcellular location">
    <subcellularLocation>
        <location evidence="1">Cell membrane</location>
        <topology evidence="1">Multi-pass membrane protein</topology>
    </subcellularLocation>
</comment>
<dbReference type="GO" id="GO:0055085">
    <property type="term" value="P:transmembrane transport"/>
    <property type="evidence" value="ECO:0007669"/>
    <property type="project" value="TreeGrafter"/>
</dbReference>
<comment type="similarity">
    <text evidence="2">Belongs to the autoinducer-2 exporter (AI-2E) (TC 2.A.86) family.</text>
</comment>
<keyword evidence="4" id="KW-1003">Cell membrane</keyword>
<evidence type="ECO:0000256" key="5">
    <source>
        <dbReference type="ARBA" id="ARBA00022692"/>
    </source>
</evidence>
<dbReference type="GO" id="GO:0005886">
    <property type="term" value="C:plasma membrane"/>
    <property type="evidence" value="ECO:0007669"/>
    <property type="project" value="UniProtKB-SubCell"/>
</dbReference>
<feature type="transmembrane region" description="Helical" evidence="8">
    <location>
        <begin position="260"/>
        <end position="284"/>
    </location>
</feature>
<name>A0A2G3DZ05_9FIRM</name>
<evidence type="ECO:0000313" key="10">
    <source>
        <dbReference type="Proteomes" id="UP000225889"/>
    </source>
</evidence>
<feature type="transmembrane region" description="Helical" evidence="8">
    <location>
        <begin position="289"/>
        <end position="309"/>
    </location>
</feature>